<dbReference type="AlphaFoldDB" id="A0A1F8GUN4"/>
<dbReference type="GO" id="GO:0005886">
    <property type="term" value="C:plasma membrane"/>
    <property type="evidence" value="ECO:0007669"/>
    <property type="project" value="UniProtKB-SubCell"/>
</dbReference>
<evidence type="ECO:0000256" key="1">
    <source>
        <dbReference type="ARBA" id="ARBA00004651"/>
    </source>
</evidence>
<keyword evidence="4 6" id="KW-1133">Transmembrane helix</keyword>
<comment type="caution">
    <text evidence="8">The sequence shown here is derived from an EMBL/GenBank/DDBJ whole genome shotgun (WGS) entry which is preliminary data.</text>
</comment>
<evidence type="ECO:0000313" key="8">
    <source>
        <dbReference type="EMBL" id="OGN29142.1"/>
    </source>
</evidence>
<comment type="subcellular location">
    <subcellularLocation>
        <location evidence="1">Cell membrane</location>
        <topology evidence="1">Multi-pass membrane protein</topology>
    </subcellularLocation>
</comment>
<dbReference type="InterPro" id="IPR051311">
    <property type="entry name" value="DedA_domain"/>
</dbReference>
<evidence type="ECO:0000313" key="9">
    <source>
        <dbReference type="Proteomes" id="UP000179047"/>
    </source>
</evidence>
<sequence length="207" mass="23160">MTHLIESFAQWGVNLISHWGYLGIFVSQAFESALIPIPSEVVVPFGGYLASQGILNLWLVALVATIANTIGGVVVYGIGREGGRPFIERYGKYFLIRDSDITKVDRWLDRHGAAVAFFSRLLPGVRSFSSLLIGASTVRFYTFVVYTFVGSFLWNLPLAYVGYAFGDYSDVLRPYFHIFEIIVVIAIVLAIGLFIWKHTSPRMEHNA</sequence>
<feature type="transmembrane region" description="Helical" evidence="6">
    <location>
        <begin position="175"/>
        <end position="196"/>
    </location>
</feature>
<gene>
    <name evidence="8" type="ORF">A3A33_02675</name>
</gene>
<name>A0A1F8GUN4_9BACT</name>
<evidence type="ECO:0000256" key="2">
    <source>
        <dbReference type="ARBA" id="ARBA00022475"/>
    </source>
</evidence>
<dbReference type="PANTHER" id="PTHR42709:SF6">
    <property type="entry name" value="UNDECAPRENYL PHOSPHATE TRANSPORTER A"/>
    <property type="match status" value="1"/>
</dbReference>
<dbReference type="STRING" id="1802701.A3A33_02675"/>
<evidence type="ECO:0000256" key="5">
    <source>
        <dbReference type="ARBA" id="ARBA00023136"/>
    </source>
</evidence>
<dbReference type="InterPro" id="IPR032816">
    <property type="entry name" value="VTT_dom"/>
</dbReference>
<keyword evidence="3 6" id="KW-0812">Transmembrane</keyword>
<feature type="domain" description="VTT" evidence="7">
    <location>
        <begin position="37"/>
        <end position="163"/>
    </location>
</feature>
<accession>A0A1F8GUN4</accession>
<dbReference type="PANTHER" id="PTHR42709">
    <property type="entry name" value="ALKALINE PHOSPHATASE LIKE PROTEIN"/>
    <property type="match status" value="1"/>
</dbReference>
<evidence type="ECO:0000256" key="3">
    <source>
        <dbReference type="ARBA" id="ARBA00022692"/>
    </source>
</evidence>
<evidence type="ECO:0000256" key="4">
    <source>
        <dbReference type="ARBA" id="ARBA00022989"/>
    </source>
</evidence>
<protein>
    <recommendedName>
        <fullName evidence="7">VTT domain-containing protein</fullName>
    </recommendedName>
</protein>
<feature type="transmembrane region" description="Helical" evidence="6">
    <location>
        <begin position="57"/>
        <end position="79"/>
    </location>
</feature>
<dbReference type="Pfam" id="PF09335">
    <property type="entry name" value="VTT_dom"/>
    <property type="match status" value="1"/>
</dbReference>
<evidence type="ECO:0000256" key="6">
    <source>
        <dbReference type="SAM" id="Phobius"/>
    </source>
</evidence>
<feature type="transmembrane region" description="Helical" evidence="6">
    <location>
        <begin position="140"/>
        <end position="163"/>
    </location>
</feature>
<keyword evidence="5 6" id="KW-0472">Membrane</keyword>
<organism evidence="8 9">
    <name type="scientific">Candidatus Yanofskybacteria bacterium RIFCSPLOWO2_01_FULL_49_25</name>
    <dbReference type="NCBI Taxonomy" id="1802701"/>
    <lineage>
        <taxon>Bacteria</taxon>
        <taxon>Candidatus Yanofskyibacteriota</taxon>
    </lineage>
</organism>
<evidence type="ECO:0000259" key="7">
    <source>
        <dbReference type="Pfam" id="PF09335"/>
    </source>
</evidence>
<keyword evidence="2" id="KW-1003">Cell membrane</keyword>
<dbReference type="Proteomes" id="UP000179047">
    <property type="component" value="Unassembled WGS sequence"/>
</dbReference>
<proteinExistence type="predicted"/>
<dbReference type="EMBL" id="MGKP01000009">
    <property type="protein sequence ID" value="OGN29142.1"/>
    <property type="molecule type" value="Genomic_DNA"/>
</dbReference>
<reference evidence="8 9" key="1">
    <citation type="journal article" date="2016" name="Nat. Commun.">
        <title>Thousands of microbial genomes shed light on interconnected biogeochemical processes in an aquifer system.</title>
        <authorList>
            <person name="Anantharaman K."/>
            <person name="Brown C.T."/>
            <person name="Hug L.A."/>
            <person name="Sharon I."/>
            <person name="Castelle C.J."/>
            <person name="Probst A.J."/>
            <person name="Thomas B.C."/>
            <person name="Singh A."/>
            <person name="Wilkins M.J."/>
            <person name="Karaoz U."/>
            <person name="Brodie E.L."/>
            <person name="Williams K.H."/>
            <person name="Hubbard S.S."/>
            <person name="Banfield J.F."/>
        </authorList>
    </citation>
    <scope>NUCLEOTIDE SEQUENCE [LARGE SCALE GENOMIC DNA]</scope>
</reference>